<dbReference type="InterPro" id="IPR043519">
    <property type="entry name" value="NT_sf"/>
</dbReference>
<reference evidence="14 15" key="1">
    <citation type="journal article" date="2022" name="Syst. Appl. Microbiol.">
        <title>Rhodopirellula aestuarii sp. nov., a novel member of the genus Rhodopirellula isolated from brackish sediments collected in the Tagus River estuary, Portugal.</title>
        <authorList>
            <person name="Vitorino I.R."/>
            <person name="Klimek D."/>
            <person name="Calusinska M."/>
            <person name="Lobo-da-Cunha A."/>
            <person name="Vasconcelos V."/>
            <person name="Lage O.M."/>
        </authorList>
    </citation>
    <scope>NUCLEOTIDE SEQUENCE [LARGE SCALE GENOMIC DNA]</scope>
    <source>
        <strain evidence="14 15">ICT_H3.1</strain>
    </source>
</reference>
<evidence type="ECO:0000313" key="14">
    <source>
        <dbReference type="EMBL" id="MCM2371970.1"/>
    </source>
</evidence>
<keyword evidence="15" id="KW-1185">Reference proteome</keyword>
<evidence type="ECO:0000256" key="8">
    <source>
        <dbReference type="ARBA" id="ARBA00022884"/>
    </source>
</evidence>
<evidence type="ECO:0000259" key="13">
    <source>
        <dbReference type="Pfam" id="PF13735"/>
    </source>
</evidence>
<evidence type="ECO:0000256" key="2">
    <source>
        <dbReference type="ARBA" id="ARBA00022679"/>
    </source>
</evidence>
<keyword evidence="3" id="KW-0819">tRNA processing</keyword>
<evidence type="ECO:0000256" key="7">
    <source>
        <dbReference type="ARBA" id="ARBA00022842"/>
    </source>
</evidence>
<dbReference type="Pfam" id="PF13735">
    <property type="entry name" value="tRNA_NucTran2_2"/>
    <property type="match status" value="1"/>
</dbReference>
<dbReference type="Proteomes" id="UP001202961">
    <property type="component" value="Unassembled WGS sequence"/>
</dbReference>
<proteinExistence type="inferred from homology"/>
<dbReference type="Pfam" id="PF12627">
    <property type="entry name" value="PolyA_pol_RNAbd"/>
    <property type="match status" value="1"/>
</dbReference>
<evidence type="ECO:0000256" key="4">
    <source>
        <dbReference type="ARBA" id="ARBA00022695"/>
    </source>
</evidence>
<gene>
    <name evidence="14" type="ORF">NB063_15300</name>
</gene>
<dbReference type="SUPFAM" id="SSF81301">
    <property type="entry name" value="Nucleotidyltransferase"/>
    <property type="match status" value="1"/>
</dbReference>
<organism evidence="14 15">
    <name type="scientific">Aporhodopirellula aestuarii</name>
    <dbReference type="NCBI Taxonomy" id="2950107"/>
    <lineage>
        <taxon>Bacteria</taxon>
        <taxon>Pseudomonadati</taxon>
        <taxon>Planctomycetota</taxon>
        <taxon>Planctomycetia</taxon>
        <taxon>Pirellulales</taxon>
        <taxon>Pirellulaceae</taxon>
        <taxon>Aporhodopirellula</taxon>
    </lineage>
</organism>
<dbReference type="InterPro" id="IPR032810">
    <property type="entry name" value="CCA-adding_enz_C"/>
</dbReference>
<keyword evidence="8 9" id="KW-0694">RNA-binding</keyword>
<dbReference type="EMBL" id="JAMQBK010000039">
    <property type="protein sequence ID" value="MCM2371970.1"/>
    <property type="molecule type" value="Genomic_DNA"/>
</dbReference>
<dbReference type="InterPro" id="IPR002646">
    <property type="entry name" value="PolA_pol_head_dom"/>
</dbReference>
<evidence type="ECO:0000313" key="15">
    <source>
        <dbReference type="Proteomes" id="UP001202961"/>
    </source>
</evidence>
<keyword evidence="2 9" id="KW-0808">Transferase</keyword>
<evidence type="ECO:0000259" key="12">
    <source>
        <dbReference type="Pfam" id="PF12627"/>
    </source>
</evidence>
<comment type="caution">
    <text evidence="14">The sequence shown here is derived from an EMBL/GenBank/DDBJ whole genome shotgun (WGS) entry which is preliminary data.</text>
</comment>
<comment type="cofactor">
    <cofactor evidence="1">
        <name>Mg(2+)</name>
        <dbReference type="ChEBI" id="CHEBI:18420"/>
    </cofactor>
</comment>
<evidence type="ECO:0000256" key="6">
    <source>
        <dbReference type="ARBA" id="ARBA00022741"/>
    </source>
</evidence>
<feature type="domain" description="CCA-adding enzyme C-terminal" evidence="13">
    <location>
        <begin position="290"/>
        <end position="416"/>
    </location>
</feature>
<dbReference type="PANTHER" id="PTHR46173">
    <property type="entry name" value="CCA TRNA NUCLEOTIDYLTRANSFERASE 1, MITOCHONDRIAL"/>
    <property type="match status" value="1"/>
</dbReference>
<dbReference type="Pfam" id="PF01743">
    <property type="entry name" value="PolyA_pol"/>
    <property type="match status" value="1"/>
</dbReference>
<keyword evidence="7" id="KW-0460">Magnesium</keyword>
<dbReference type="PANTHER" id="PTHR46173:SF1">
    <property type="entry name" value="CCA TRNA NUCLEOTIDYLTRANSFERASE 1, MITOCHONDRIAL"/>
    <property type="match status" value="1"/>
</dbReference>
<evidence type="ECO:0000259" key="11">
    <source>
        <dbReference type="Pfam" id="PF01743"/>
    </source>
</evidence>
<evidence type="ECO:0000256" key="1">
    <source>
        <dbReference type="ARBA" id="ARBA00001946"/>
    </source>
</evidence>
<dbReference type="Gene3D" id="1.10.3090.10">
    <property type="entry name" value="cca-adding enzyme, domain 2"/>
    <property type="match status" value="1"/>
</dbReference>
<feature type="domain" description="tRNA nucleotidyltransferase/poly(A) polymerase RNA and SrmB- binding" evidence="12">
    <location>
        <begin position="192"/>
        <end position="252"/>
    </location>
</feature>
<keyword evidence="5" id="KW-0479">Metal-binding</keyword>
<feature type="compositionally biased region" description="Basic and acidic residues" evidence="10">
    <location>
        <begin position="84"/>
        <end position="95"/>
    </location>
</feature>
<evidence type="ECO:0000256" key="3">
    <source>
        <dbReference type="ARBA" id="ARBA00022694"/>
    </source>
</evidence>
<keyword evidence="4" id="KW-0548">Nucleotidyltransferase</keyword>
<feature type="region of interest" description="Disordered" evidence="10">
    <location>
        <begin position="83"/>
        <end position="112"/>
    </location>
</feature>
<dbReference type="InterPro" id="IPR050264">
    <property type="entry name" value="Bact_CCA-adding_enz_type3_sf"/>
</dbReference>
<dbReference type="CDD" id="cd05398">
    <property type="entry name" value="NT_ClassII-CCAase"/>
    <property type="match status" value="1"/>
</dbReference>
<dbReference type="SUPFAM" id="SSF81891">
    <property type="entry name" value="Poly A polymerase C-terminal region-like"/>
    <property type="match status" value="1"/>
</dbReference>
<dbReference type="InterPro" id="IPR032828">
    <property type="entry name" value="PolyA_RNA-bd"/>
</dbReference>
<accession>A0ABT0U541</accession>
<sequence>MQFPDIALETPAGREAIRIIDRLRHAGFIAVLAGGCVRDALLGRTPKDFDVATDATPDSVQQVFGRRQTVAFGASFGVIGVLPPKRDTRSGDNHDTGGAPTEVATFRADGNYSDGRRPDHVTYGTAEADAARRDFTINGLFYDPAAKEILDYVDGITDLKSMHLRTIGNAHRRFDEDKLRMLRAVRFVTTLGLSVEASTMSAIVAHADSISLVSGERIGAEMRRVITHPNAVRGLRLLVETGLHSHVWPQLEKIAWPELRTRFKRLTNPSFETGMATTLLTLHRCSKDALQNLKGLTKRWKLSTAEQRAITAAIRLTPQIIDCRDAAWSSLQPILIDRDIDVVLPVAGALAEDDSGVRRAIMERQRDPSSLDPHPLLTGDDLIAEGMTPGPHFRDWLTQIRRMQLDDELHTQDEAMSWVRRQT</sequence>
<dbReference type="Gene3D" id="3.30.460.10">
    <property type="entry name" value="Beta Polymerase, domain 2"/>
    <property type="match status" value="1"/>
</dbReference>
<evidence type="ECO:0000256" key="9">
    <source>
        <dbReference type="RuleBase" id="RU003953"/>
    </source>
</evidence>
<keyword evidence="6" id="KW-0547">Nucleotide-binding</keyword>
<evidence type="ECO:0000256" key="5">
    <source>
        <dbReference type="ARBA" id="ARBA00022723"/>
    </source>
</evidence>
<dbReference type="RefSeq" id="WP_250929598.1">
    <property type="nucleotide sequence ID" value="NZ_JAMQBK010000039.1"/>
</dbReference>
<feature type="domain" description="Poly A polymerase head" evidence="11">
    <location>
        <begin position="32"/>
        <end position="165"/>
    </location>
</feature>
<name>A0ABT0U541_9BACT</name>
<comment type="similarity">
    <text evidence="9">Belongs to the tRNA nucleotidyltransferase/poly(A) polymerase family.</text>
</comment>
<evidence type="ECO:0000256" key="10">
    <source>
        <dbReference type="SAM" id="MobiDB-lite"/>
    </source>
</evidence>
<protein>
    <submittedName>
        <fullName evidence="14">CCA tRNA nucleotidyltransferase</fullName>
    </submittedName>
</protein>